<organism evidence="2">
    <name type="scientific">Panicum hallii</name>
    <dbReference type="NCBI Taxonomy" id="206008"/>
    <lineage>
        <taxon>Eukaryota</taxon>
        <taxon>Viridiplantae</taxon>
        <taxon>Streptophyta</taxon>
        <taxon>Embryophyta</taxon>
        <taxon>Tracheophyta</taxon>
        <taxon>Spermatophyta</taxon>
        <taxon>Magnoliopsida</taxon>
        <taxon>Liliopsida</taxon>
        <taxon>Poales</taxon>
        <taxon>Poaceae</taxon>
        <taxon>PACMAD clade</taxon>
        <taxon>Panicoideae</taxon>
        <taxon>Panicodae</taxon>
        <taxon>Paniceae</taxon>
        <taxon>Panicinae</taxon>
        <taxon>Panicum</taxon>
        <taxon>Panicum sect. Panicum</taxon>
    </lineage>
</organism>
<evidence type="ECO:0000313" key="2">
    <source>
        <dbReference type="EMBL" id="PAN04191.2"/>
    </source>
</evidence>
<name>A0A2S3GLX8_9POAL</name>
<feature type="compositionally biased region" description="Low complexity" evidence="1">
    <location>
        <begin position="63"/>
        <end position="77"/>
    </location>
</feature>
<dbReference type="EMBL" id="CM008046">
    <property type="protein sequence ID" value="PAN04191.2"/>
    <property type="molecule type" value="Genomic_DNA"/>
</dbReference>
<protein>
    <submittedName>
        <fullName evidence="2">Uncharacterized protein</fullName>
    </submittedName>
</protein>
<feature type="region of interest" description="Disordered" evidence="1">
    <location>
        <begin position="17"/>
        <end position="85"/>
    </location>
</feature>
<feature type="compositionally biased region" description="Low complexity" evidence="1">
    <location>
        <begin position="34"/>
        <end position="47"/>
    </location>
</feature>
<gene>
    <name evidence="2" type="ORF">PAHAL_1G047800</name>
</gene>
<dbReference type="Gramene" id="PAN04191">
    <property type="protein sequence ID" value="PAN04191"/>
    <property type="gene ID" value="PAHAL_1G047800"/>
</dbReference>
<sequence length="112" mass="11686">MTNTAIHAYKSKITTFNKPKHPRYKSLNKPRLWRGGTPAASAAAPSRSGEEAARARRPLVGQALRGSRAGALGATGSPAAAPAQSRTGADLIKVVYVLTPALASPSPKSWLV</sequence>
<accession>A0A2S3GLX8</accession>
<evidence type="ECO:0000256" key="1">
    <source>
        <dbReference type="SAM" id="MobiDB-lite"/>
    </source>
</evidence>
<feature type="compositionally biased region" description="Basic residues" evidence="1">
    <location>
        <begin position="18"/>
        <end position="32"/>
    </location>
</feature>
<dbReference type="AlphaFoldDB" id="A0A2S3GLX8"/>
<proteinExistence type="predicted"/>
<reference evidence="2" key="1">
    <citation type="submission" date="2018-04" db="EMBL/GenBank/DDBJ databases">
        <title>WGS assembly of Panicum hallii.</title>
        <authorList>
            <person name="Lovell J."/>
            <person name="Jenkins J."/>
            <person name="Lowry D."/>
            <person name="Mamidi S."/>
            <person name="Sreedasyam A."/>
            <person name="Weng X."/>
            <person name="Barry K."/>
            <person name="Bonette J."/>
            <person name="Campitelli B."/>
            <person name="Daum C."/>
            <person name="Gordon S."/>
            <person name="Gould B."/>
            <person name="Lipzen A."/>
            <person name="Macqueen A."/>
            <person name="Palacio-Mejia J."/>
            <person name="Plott C."/>
            <person name="Shakirov E."/>
            <person name="Shu S."/>
            <person name="Yoshinaga Y."/>
            <person name="Zane M."/>
            <person name="Rokhsar D."/>
            <person name="Grimwood J."/>
            <person name="Schmutz J."/>
            <person name="Juenger T."/>
        </authorList>
    </citation>
    <scope>NUCLEOTIDE SEQUENCE [LARGE SCALE GENOMIC DNA]</scope>
    <source>
        <strain evidence="2">FIL2</strain>
    </source>
</reference>
<dbReference type="Proteomes" id="UP000243499">
    <property type="component" value="Chromosome 1"/>
</dbReference>